<dbReference type="EMBL" id="QRBI01000235">
    <property type="protein sequence ID" value="RMB91703.1"/>
    <property type="molecule type" value="Genomic_DNA"/>
</dbReference>
<evidence type="ECO:0000313" key="1">
    <source>
        <dbReference type="EMBL" id="RMB91703.1"/>
    </source>
</evidence>
<dbReference type="AlphaFoldDB" id="A0A3M0IYA3"/>
<dbReference type="Proteomes" id="UP000269221">
    <property type="component" value="Unassembled WGS sequence"/>
</dbReference>
<gene>
    <name evidence="1" type="ORF">DUI87_31933</name>
</gene>
<keyword evidence="2" id="KW-1185">Reference proteome</keyword>
<proteinExistence type="predicted"/>
<comment type="caution">
    <text evidence="1">The sequence shown here is derived from an EMBL/GenBank/DDBJ whole genome shotgun (WGS) entry which is preliminary data.</text>
</comment>
<accession>A0A3M0IYA3</accession>
<evidence type="ECO:0000313" key="2">
    <source>
        <dbReference type="Proteomes" id="UP000269221"/>
    </source>
</evidence>
<dbReference type="OrthoDB" id="6430345at2759"/>
<reference evidence="1 2" key="1">
    <citation type="submission" date="2018-07" db="EMBL/GenBank/DDBJ databases">
        <title>A high quality draft genome assembly of the barn swallow (H. rustica rustica).</title>
        <authorList>
            <person name="Formenti G."/>
            <person name="Chiara M."/>
            <person name="Poveda L."/>
            <person name="Francoijs K.-J."/>
            <person name="Bonisoli-Alquati A."/>
            <person name="Canova L."/>
            <person name="Gianfranceschi L."/>
            <person name="Horner D.S."/>
            <person name="Saino N."/>
        </authorList>
    </citation>
    <scope>NUCLEOTIDE SEQUENCE [LARGE SCALE GENOMIC DNA]</scope>
    <source>
        <strain evidence="1">Chelidonia</strain>
        <tissue evidence="1">Blood</tissue>
    </source>
</reference>
<dbReference type="STRING" id="333673.A0A3M0IYA3"/>
<name>A0A3M0IYA3_HIRRU</name>
<protein>
    <submittedName>
        <fullName evidence="1">Uncharacterized protein</fullName>
    </submittedName>
</protein>
<sequence length="269" mass="29141">MPSAETRSPPSRPCPGCRGGQQAKILHMMDDNKQLALRIDGALQAAGQEVTALRAELAATGRRLAELGSDPAMEHGPHGAQEWWWHTVIAMSCPVAGLSWRADTVKKPEEFGYCCPVGQNVNLPTLPYSPTVQLESFPVINDADNIRGAELAGLAVTACPYCDVSSDAFDLITMFSQTFAWLRFPVGWNIAQGEIRFVIGLNIGGHALERTVPSAVRTGAGEGWVVRRSGVVLVEALLIQFMAVNRTRRGILLFGVLKRMKAVLPLAKP</sequence>
<organism evidence="1 2">
    <name type="scientific">Hirundo rustica rustica</name>
    <dbReference type="NCBI Taxonomy" id="333673"/>
    <lineage>
        <taxon>Eukaryota</taxon>
        <taxon>Metazoa</taxon>
        <taxon>Chordata</taxon>
        <taxon>Craniata</taxon>
        <taxon>Vertebrata</taxon>
        <taxon>Euteleostomi</taxon>
        <taxon>Archelosauria</taxon>
        <taxon>Archosauria</taxon>
        <taxon>Dinosauria</taxon>
        <taxon>Saurischia</taxon>
        <taxon>Theropoda</taxon>
        <taxon>Coelurosauria</taxon>
        <taxon>Aves</taxon>
        <taxon>Neognathae</taxon>
        <taxon>Neoaves</taxon>
        <taxon>Telluraves</taxon>
        <taxon>Australaves</taxon>
        <taxon>Passeriformes</taxon>
        <taxon>Sylvioidea</taxon>
        <taxon>Hirundinidae</taxon>
        <taxon>Hirundo</taxon>
    </lineage>
</organism>